<protein>
    <submittedName>
        <fullName evidence="2">Uncharacterized protein</fullName>
    </submittedName>
</protein>
<proteinExistence type="predicted"/>
<keyword evidence="3" id="KW-1185">Reference proteome</keyword>
<feature type="compositionally biased region" description="Low complexity" evidence="1">
    <location>
        <begin position="418"/>
        <end position="429"/>
    </location>
</feature>
<dbReference type="AlphaFoldDB" id="A0A9P7XQQ8"/>
<evidence type="ECO:0000313" key="2">
    <source>
        <dbReference type="EMBL" id="KAG9064923.1"/>
    </source>
</evidence>
<accession>A0A9P7XQQ8</accession>
<dbReference type="Proteomes" id="UP000707451">
    <property type="component" value="Unassembled WGS sequence"/>
</dbReference>
<gene>
    <name evidence="2" type="ORF">KI688_003185</name>
</gene>
<dbReference type="EMBL" id="JAHRHY010000013">
    <property type="protein sequence ID" value="KAG9064923.1"/>
    <property type="molecule type" value="Genomic_DNA"/>
</dbReference>
<organism evidence="2 3">
    <name type="scientific">Linnemannia hyalina</name>
    <dbReference type="NCBI Taxonomy" id="64524"/>
    <lineage>
        <taxon>Eukaryota</taxon>
        <taxon>Fungi</taxon>
        <taxon>Fungi incertae sedis</taxon>
        <taxon>Mucoromycota</taxon>
        <taxon>Mortierellomycotina</taxon>
        <taxon>Mortierellomycetes</taxon>
        <taxon>Mortierellales</taxon>
        <taxon>Mortierellaceae</taxon>
        <taxon>Linnemannia</taxon>
    </lineage>
</organism>
<sequence>MKRFSTDRITSGRDKKMLPYSHRRQCTVAASVWKNSIFLDLTLERRVEYMLHWCDAEKREEGFRRADAVLLGLFEGFNPDEEMKSDFTDQDEYRWRVFCNSRRDKKERVAWNNDGEYRLGGCIYIPQGLNFGKELLADFKTSKLFQGTDLENCRKGIKMLRDLMIETAEKMKHRLPELTEEHSALIAGFEDSDNLDAQMVEQTIEDMCDQYEPASGDMALTGCDNQGMTTDMDNTIDCDDDSAEPSYPLAAEMSPWEYEEESAASFWAFAESDEDDSFSNDELDHAAPMLSFGAEEDLSHSDSRLFQRHIDDGPAVSPLAVTPSNLTLPVSSEKERDNSCMGEPLATQSQLFFEKGSLQRRSSSKGDAQVSKFKSSSLDVIDDNVSHLRPFIVNRNLTHIHISFQGCVDKASQVGSSSIPSDSIVHSTSLHGRSHDDDVKSPFKNLAQTLLARNSGPSYFNAPLQERTHEKSESRLDATKALQSSVIPKLKAAKEVQWTTYAAPVALKSGSPLVLPLKRPPINDILFERGKENQPPRTALITQPSSSRPHNTTSFDGSSEMKTPKHGRSGQAKASGFSTAPTEGKYVESRSEAAASDDDDDFMPSRMTTKNVPIVKKVSAKKQKR</sequence>
<evidence type="ECO:0000256" key="1">
    <source>
        <dbReference type="SAM" id="MobiDB-lite"/>
    </source>
</evidence>
<name>A0A9P7XQQ8_9FUNG</name>
<dbReference type="OrthoDB" id="2393401at2759"/>
<comment type="caution">
    <text evidence="2">The sequence shown here is derived from an EMBL/GenBank/DDBJ whole genome shotgun (WGS) entry which is preliminary data.</text>
</comment>
<feature type="compositionally biased region" description="Polar residues" evidence="1">
    <location>
        <begin position="540"/>
        <end position="561"/>
    </location>
</feature>
<feature type="region of interest" description="Disordered" evidence="1">
    <location>
        <begin position="418"/>
        <end position="439"/>
    </location>
</feature>
<feature type="region of interest" description="Disordered" evidence="1">
    <location>
        <begin position="527"/>
        <end position="625"/>
    </location>
</feature>
<reference evidence="2" key="1">
    <citation type="submission" date="2021-06" db="EMBL/GenBank/DDBJ databases">
        <title>Genome Sequence of Mortierella hyaline Strain SCG-10, a Cold-Adapted, Nitrate-Reducing Fungus Isolated from Soil in Minnesota, USA.</title>
        <authorList>
            <person name="Aldossari N."/>
        </authorList>
    </citation>
    <scope>NUCLEOTIDE SEQUENCE</scope>
    <source>
        <strain evidence="2">SCG-10</strain>
    </source>
</reference>
<evidence type="ECO:0000313" key="3">
    <source>
        <dbReference type="Proteomes" id="UP000707451"/>
    </source>
</evidence>